<dbReference type="InterPro" id="IPR006931">
    <property type="entry name" value="Calcipressin"/>
</dbReference>
<dbReference type="GO" id="GO:0008597">
    <property type="term" value="F:calcium-dependent protein serine/threonine phosphatase regulator activity"/>
    <property type="evidence" value="ECO:0007669"/>
    <property type="project" value="TreeGrafter"/>
</dbReference>
<dbReference type="OrthoDB" id="6019869at2759"/>
<evidence type="ECO:0000313" key="2">
    <source>
        <dbReference type="EMBL" id="NDJ93430.1"/>
    </source>
</evidence>
<comment type="similarity">
    <text evidence="1">Belongs to the RCAN family.</text>
</comment>
<dbReference type="GO" id="GO:0019722">
    <property type="term" value="P:calcium-mediated signaling"/>
    <property type="evidence" value="ECO:0007669"/>
    <property type="project" value="InterPro"/>
</dbReference>
<accession>A0A6G3MHD6</accession>
<dbReference type="GO" id="GO:0005634">
    <property type="term" value="C:nucleus"/>
    <property type="evidence" value="ECO:0007669"/>
    <property type="project" value="TreeGrafter"/>
</dbReference>
<dbReference type="PANTHER" id="PTHR10300:SF14">
    <property type="entry name" value="PROTEIN SARAH"/>
    <property type="match status" value="1"/>
</dbReference>
<dbReference type="PANTHER" id="PTHR10300">
    <property type="entry name" value="CALCIPRESSIN"/>
    <property type="match status" value="1"/>
</dbReference>
<evidence type="ECO:0000256" key="1">
    <source>
        <dbReference type="ARBA" id="ARBA00008209"/>
    </source>
</evidence>
<reference evidence="2" key="1">
    <citation type="submission" date="2018-11" db="EMBL/GenBank/DDBJ databases">
        <title>Henneguya salminicola genome and transcriptome.</title>
        <authorList>
            <person name="Yahalomi D."/>
            <person name="Atkinson S.D."/>
            <person name="Neuhof M."/>
            <person name="Chang E.S."/>
            <person name="Philippe H."/>
            <person name="Cartwright P."/>
            <person name="Bartholomew J.L."/>
            <person name="Huchon D."/>
        </authorList>
    </citation>
    <scope>NUCLEOTIDE SEQUENCE</scope>
    <source>
        <strain evidence="2">Hz1</strain>
        <tissue evidence="2">Whole</tissue>
    </source>
</reference>
<protein>
    <submittedName>
        <fullName evidence="2">Calcipressin-1 (Trinotate prediction)</fullName>
    </submittedName>
</protein>
<dbReference type="AlphaFoldDB" id="A0A6G3MHD6"/>
<sequence length="166" mass="18543">MTKEHQFSLVLVVESNLSETEINNTISKVKNEAYFFGATHVCYLNPINRIIVTFDVENNYISSLNRLSTIENIKNVLILDPISNKTRHLSLPTVERNYLISPPPSPPVGWESLEEKAPSLFDAAAAVGEISEMLREELCKTRKVCELVAAKGTNPAIILSQEISEE</sequence>
<proteinExistence type="inferred from homology"/>
<dbReference type="GO" id="GO:0005737">
    <property type="term" value="C:cytoplasm"/>
    <property type="evidence" value="ECO:0007669"/>
    <property type="project" value="TreeGrafter"/>
</dbReference>
<dbReference type="EMBL" id="GHBP01003591">
    <property type="protein sequence ID" value="NDJ93430.1"/>
    <property type="molecule type" value="Transcribed_RNA"/>
</dbReference>
<dbReference type="Pfam" id="PF04847">
    <property type="entry name" value="Calcipressin"/>
    <property type="match status" value="1"/>
</dbReference>
<name>A0A6G3MHD6_HENSL</name>
<feature type="non-terminal residue" evidence="2">
    <location>
        <position position="166"/>
    </location>
</feature>
<organism evidence="2">
    <name type="scientific">Henneguya salminicola</name>
    <name type="common">Myxosporean</name>
    <dbReference type="NCBI Taxonomy" id="69463"/>
    <lineage>
        <taxon>Eukaryota</taxon>
        <taxon>Metazoa</taxon>
        <taxon>Cnidaria</taxon>
        <taxon>Myxozoa</taxon>
        <taxon>Myxosporea</taxon>
        <taxon>Bivalvulida</taxon>
        <taxon>Platysporina</taxon>
        <taxon>Myxobolidae</taxon>
        <taxon>Henneguya</taxon>
    </lineage>
</organism>